<dbReference type="SMART" id="SM00283">
    <property type="entry name" value="MA"/>
    <property type="match status" value="1"/>
</dbReference>
<dbReference type="InterPro" id="IPR051310">
    <property type="entry name" value="MCP_chemotaxis"/>
</dbReference>
<keyword evidence="6" id="KW-1185">Reference proteome</keyword>
<evidence type="ECO:0000256" key="2">
    <source>
        <dbReference type="ARBA" id="ARBA00029447"/>
    </source>
</evidence>
<protein>
    <submittedName>
        <fullName evidence="5">Methyl-accepting chemotaxis protein signailling domain-containing protein</fullName>
    </submittedName>
</protein>
<dbReference type="Proteomes" id="UP000663722">
    <property type="component" value="Chromosome"/>
</dbReference>
<comment type="similarity">
    <text evidence="2">Belongs to the methyl-accepting chemotaxis (MCP) protein family.</text>
</comment>
<dbReference type="GO" id="GO:0005886">
    <property type="term" value="C:plasma membrane"/>
    <property type="evidence" value="ECO:0007669"/>
    <property type="project" value="TreeGrafter"/>
</dbReference>
<name>A0A975GQ47_9BACT</name>
<evidence type="ECO:0000313" key="6">
    <source>
        <dbReference type="Proteomes" id="UP000663722"/>
    </source>
</evidence>
<dbReference type="RefSeq" id="WP_207683278.1">
    <property type="nucleotide sequence ID" value="NZ_CP061800.1"/>
</dbReference>
<dbReference type="AlphaFoldDB" id="A0A975GQ47"/>
<dbReference type="PROSITE" id="PS50111">
    <property type="entry name" value="CHEMOTAXIS_TRANSDUC_2"/>
    <property type="match status" value="1"/>
</dbReference>
<evidence type="ECO:0000256" key="1">
    <source>
        <dbReference type="ARBA" id="ARBA00022481"/>
    </source>
</evidence>
<dbReference type="GO" id="GO:0007165">
    <property type="term" value="P:signal transduction"/>
    <property type="evidence" value="ECO:0007669"/>
    <property type="project" value="UniProtKB-KW"/>
</dbReference>
<organism evidence="5 6">
    <name type="scientific">Desulfonema magnum</name>
    <dbReference type="NCBI Taxonomy" id="45655"/>
    <lineage>
        <taxon>Bacteria</taxon>
        <taxon>Pseudomonadati</taxon>
        <taxon>Thermodesulfobacteriota</taxon>
        <taxon>Desulfobacteria</taxon>
        <taxon>Desulfobacterales</taxon>
        <taxon>Desulfococcaceae</taxon>
        <taxon>Desulfonema</taxon>
    </lineage>
</organism>
<keyword evidence="1" id="KW-0488">Methylation</keyword>
<evidence type="ECO:0000313" key="5">
    <source>
        <dbReference type="EMBL" id="QTA88573.1"/>
    </source>
</evidence>
<feature type="domain" description="Methyl-accepting transducer" evidence="4">
    <location>
        <begin position="343"/>
        <end position="572"/>
    </location>
</feature>
<dbReference type="Gene3D" id="1.10.287.950">
    <property type="entry name" value="Methyl-accepting chemotaxis protein"/>
    <property type="match status" value="1"/>
</dbReference>
<dbReference type="GO" id="GO:0006935">
    <property type="term" value="P:chemotaxis"/>
    <property type="evidence" value="ECO:0007669"/>
    <property type="project" value="TreeGrafter"/>
</dbReference>
<dbReference type="EMBL" id="CP061800">
    <property type="protein sequence ID" value="QTA88573.1"/>
    <property type="molecule type" value="Genomic_DNA"/>
</dbReference>
<dbReference type="InterPro" id="IPR004089">
    <property type="entry name" value="MCPsignal_dom"/>
</dbReference>
<dbReference type="GO" id="GO:0004888">
    <property type="term" value="F:transmembrane signaling receptor activity"/>
    <property type="evidence" value="ECO:0007669"/>
    <property type="project" value="TreeGrafter"/>
</dbReference>
<dbReference type="Pfam" id="PF00015">
    <property type="entry name" value="MCPsignal"/>
    <property type="match status" value="1"/>
</dbReference>
<dbReference type="SUPFAM" id="SSF58104">
    <property type="entry name" value="Methyl-accepting chemotaxis protein (MCP) signaling domain"/>
    <property type="match status" value="1"/>
</dbReference>
<evidence type="ECO:0000259" key="4">
    <source>
        <dbReference type="PROSITE" id="PS50111"/>
    </source>
</evidence>
<sequence length="598" mass="66576">MKQHINIIGNRYSIGIKITLLPVLGLLALCLVKGIDLYINIQGNKAVQLSQYGSEIAWYITERMLLETKYITQPSENILKHILEQSKRIDEILKNTEQLEISIGGQEFINIRDSAKSHRDLFEKVAEVVLGLSKNRASLVFHFNESDDYLKKAIEKIIKEETELTIIQGIDLPKKKVGLRSGLKEIMSYSASSLLNLNELFMFSDRDKFEKEHHALSKNMEISFNNTSGIVLAVNEAGYTDIWKKIVEKRQTIQYTINQVYSEWKQVKLLTAELEKNNTELKHHIQKATKKIKENMSVIQEKGHQLSLLSVLMTILLLTILSIGVIRSITHLLSHVVSGLNESTENVSSASENVLSASQQLSQGASEQLHTIEEGTSSLDQLSTMTRQNADYANQVSHFMKEVEDVVEKAKMSVKELTTYMNETSQSSEEISKIIKTIDEIAFQTNLLSLNAAVEAARAGEAGAGFAVVADEVRNLAIRSANAAKNTSELIENTVTKIQNGSKLVSLTSEAFSEVALSAEKIGNLIHEIDIASDEQAQGIEQLYGIVVKMNLVTQTNVDHSKGIEDASKTMDIQTENMNKIVASLISLIKGGRYVGVR</sequence>
<evidence type="ECO:0000256" key="3">
    <source>
        <dbReference type="PROSITE-ProRule" id="PRU00284"/>
    </source>
</evidence>
<proteinExistence type="inferred from homology"/>
<dbReference type="PANTHER" id="PTHR43531">
    <property type="entry name" value="PROTEIN ICFG"/>
    <property type="match status" value="1"/>
</dbReference>
<gene>
    <name evidence="5" type="ORF">dnm_046200</name>
</gene>
<reference evidence="5" key="1">
    <citation type="journal article" date="2021" name="Microb. Physiol.">
        <title>Proteogenomic Insights into the Physiology of Marine, Sulfate-Reducing, Filamentous Desulfonema limicola and Desulfonema magnum.</title>
        <authorList>
            <person name="Schnaars V."/>
            <person name="Wohlbrand L."/>
            <person name="Scheve S."/>
            <person name="Hinrichs C."/>
            <person name="Reinhardt R."/>
            <person name="Rabus R."/>
        </authorList>
    </citation>
    <scope>NUCLEOTIDE SEQUENCE</scope>
    <source>
        <strain evidence="5">4be13</strain>
    </source>
</reference>
<keyword evidence="3" id="KW-0807">Transducer</keyword>
<dbReference type="PANTHER" id="PTHR43531:SF14">
    <property type="entry name" value="METHYL-ACCEPTING CHEMOTAXIS PROTEIN I-RELATED"/>
    <property type="match status" value="1"/>
</dbReference>
<dbReference type="KEGG" id="dmm:dnm_046200"/>
<accession>A0A975GQ47</accession>